<evidence type="ECO:0000256" key="6">
    <source>
        <dbReference type="ARBA" id="ARBA00023242"/>
    </source>
</evidence>
<protein>
    <recommendedName>
        <fullName evidence="3">Tudor domain-containing protein 3</fullName>
    </recommendedName>
</protein>
<name>A0A8K9X531_ONCMY</name>
<feature type="compositionally biased region" description="Polar residues" evidence="8">
    <location>
        <begin position="696"/>
        <end position="707"/>
    </location>
</feature>
<accession>A0A8K9X531</accession>
<evidence type="ECO:0000256" key="3">
    <source>
        <dbReference type="ARBA" id="ARBA00013421"/>
    </source>
</evidence>
<evidence type="ECO:0000256" key="1">
    <source>
        <dbReference type="ARBA" id="ARBA00004123"/>
    </source>
</evidence>
<dbReference type="Pfam" id="PF00567">
    <property type="entry name" value="TUDOR"/>
    <property type="match status" value="1"/>
</dbReference>
<dbReference type="Gene3D" id="2.30.30.140">
    <property type="match status" value="1"/>
</dbReference>
<dbReference type="GO" id="GO:0006325">
    <property type="term" value="P:chromatin organization"/>
    <property type="evidence" value="ECO:0007669"/>
    <property type="project" value="UniProtKB-KW"/>
</dbReference>
<dbReference type="FunFam" id="2.40.50.770:FF:000001">
    <property type="entry name" value="Tudor domain-containing protein 3"/>
    <property type="match status" value="1"/>
</dbReference>
<evidence type="ECO:0000256" key="8">
    <source>
        <dbReference type="SAM" id="MobiDB-lite"/>
    </source>
</evidence>
<reference evidence="11" key="3">
    <citation type="submission" date="2025-09" db="UniProtKB">
        <authorList>
            <consortium name="Ensembl"/>
        </authorList>
    </citation>
    <scope>IDENTIFICATION</scope>
</reference>
<dbReference type="SMART" id="SM00165">
    <property type="entry name" value="UBA"/>
    <property type="match status" value="1"/>
</dbReference>
<reference evidence="11" key="2">
    <citation type="submission" date="2025-08" db="UniProtKB">
        <authorList>
            <consortium name="Ensembl"/>
        </authorList>
    </citation>
    <scope>IDENTIFICATION</scope>
</reference>
<evidence type="ECO:0000313" key="12">
    <source>
        <dbReference type="Proteomes" id="UP000694395"/>
    </source>
</evidence>
<feature type="compositionally biased region" description="Gly residues" evidence="8">
    <location>
        <begin position="670"/>
        <end position="682"/>
    </location>
</feature>
<dbReference type="PROSITE" id="PS50304">
    <property type="entry name" value="TUDOR"/>
    <property type="match status" value="1"/>
</dbReference>
<dbReference type="CDD" id="cd20413">
    <property type="entry name" value="Tudor_TDRD3"/>
    <property type="match status" value="1"/>
</dbReference>
<dbReference type="CDD" id="cd14282">
    <property type="entry name" value="UBA_TDRD3"/>
    <property type="match status" value="1"/>
</dbReference>
<feature type="compositionally biased region" description="Basic and acidic residues" evidence="8">
    <location>
        <begin position="712"/>
        <end position="728"/>
    </location>
</feature>
<dbReference type="GO" id="GO:0005737">
    <property type="term" value="C:cytoplasm"/>
    <property type="evidence" value="ECO:0007669"/>
    <property type="project" value="UniProtKB-SubCell"/>
</dbReference>
<dbReference type="GO" id="GO:0005634">
    <property type="term" value="C:nucleus"/>
    <property type="evidence" value="ECO:0007669"/>
    <property type="project" value="UniProtKB-SubCell"/>
</dbReference>
<dbReference type="Pfam" id="PF22562">
    <property type="entry name" value="UBA_7"/>
    <property type="match status" value="1"/>
</dbReference>
<dbReference type="PANTHER" id="PTHR13681">
    <property type="entry name" value="SURVIVAL OF MOTOR NEURON-RELATED-SPLICING FACTOR 30-RELATED"/>
    <property type="match status" value="1"/>
</dbReference>
<comment type="function">
    <text evidence="7">Scaffolding protein that specifically recognizes and binds dimethylarginine-containing proteins. Plays a role in the regulation of translation of target mRNAs by binding Arg/Gly-rich motifs (GAR) in dimethylarginine-containing proteins. In nucleus, acts as a coactivator: recognizes and binds asymmetric dimethylation on the core histone tails associated with transcriptional activation (H3R17me2a and H4R3me2a) and recruits proteins at these arginine-methylated loci. In cytoplasm, acts as an antiviral factor that participates in the assembly of stress granules together with G3BP1.</text>
</comment>
<feature type="compositionally biased region" description="Basic residues" evidence="8">
    <location>
        <begin position="729"/>
        <end position="739"/>
    </location>
</feature>
<dbReference type="Gene3D" id="1.10.8.10">
    <property type="entry name" value="DNA helicase RuvA subunit, C-terminal domain"/>
    <property type="match status" value="1"/>
</dbReference>
<dbReference type="InterPro" id="IPR015940">
    <property type="entry name" value="UBA"/>
</dbReference>
<feature type="compositionally biased region" description="Polar residues" evidence="8">
    <location>
        <begin position="834"/>
        <end position="847"/>
    </location>
</feature>
<gene>
    <name evidence="11" type="primary">LOC110517270</name>
</gene>
<feature type="compositionally biased region" description="Basic and acidic residues" evidence="8">
    <location>
        <begin position="557"/>
        <end position="571"/>
    </location>
</feature>
<dbReference type="InterPro" id="IPR047379">
    <property type="entry name" value="Tudor_TDRD3"/>
</dbReference>
<dbReference type="SMART" id="SM00333">
    <property type="entry name" value="TUDOR"/>
    <property type="match status" value="1"/>
</dbReference>
<reference evidence="11" key="1">
    <citation type="submission" date="2020-07" db="EMBL/GenBank/DDBJ databases">
        <title>A long reads based de novo assembly of the rainbow trout Arlee double haploid line genome.</title>
        <authorList>
            <person name="Gao G."/>
            <person name="Palti Y."/>
        </authorList>
    </citation>
    <scope>NUCLEOTIDE SEQUENCE [LARGE SCALE GENOMIC DNA]</scope>
</reference>
<dbReference type="InterPro" id="IPR013894">
    <property type="entry name" value="RMI1_OB"/>
</dbReference>
<keyword evidence="12" id="KW-1185">Reference proteome</keyword>
<evidence type="ECO:0000259" key="9">
    <source>
        <dbReference type="PROSITE" id="PS50030"/>
    </source>
</evidence>
<feature type="domain" description="UBA" evidence="9">
    <location>
        <begin position="346"/>
        <end position="386"/>
    </location>
</feature>
<evidence type="ECO:0000256" key="4">
    <source>
        <dbReference type="ARBA" id="ARBA00022490"/>
    </source>
</evidence>
<dbReference type="SMART" id="SM01161">
    <property type="entry name" value="DUF1767"/>
    <property type="match status" value="1"/>
</dbReference>
<dbReference type="InterPro" id="IPR009060">
    <property type="entry name" value="UBA-like_sf"/>
</dbReference>
<dbReference type="AlphaFoldDB" id="A0A8K9X531"/>
<feature type="compositionally biased region" description="Polar residues" evidence="8">
    <location>
        <begin position="754"/>
        <end position="763"/>
    </location>
</feature>
<keyword evidence="5" id="KW-0156">Chromatin regulator</keyword>
<dbReference type="Gene3D" id="2.40.50.770">
    <property type="entry name" value="RecQ-mediated genome instability protein Rmi1, C-terminal domain"/>
    <property type="match status" value="1"/>
</dbReference>
<dbReference type="InterPro" id="IPR042470">
    <property type="entry name" value="RMI1_N_C_sf"/>
</dbReference>
<dbReference type="PANTHER" id="PTHR13681:SF24">
    <property type="entry name" value="TUDOR DOMAIN-CONTAINING PROTEIN 3"/>
    <property type="match status" value="1"/>
</dbReference>
<dbReference type="PROSITE" id="PS50030">
    <property type="entry name" value="UBA"/>
    <property type="match status" value="1"/>
</dbReference>
<dbReference type="SUPFAM" id="SSF46934">
    <property type="entry name" value="UBA-like"/>
    <property type="match status" value="1"/>
</dbReference>
<feature type="compositionally biased region" description="Basic and acidic residues" evidence="8">
    <location>
        <begin position="480"/>
        <end position="536"/>
    </location>
</feature>
<feature type="compositionally biased region" description="Polar residues" evidence="8">
    <location>
        <begin position="627"/>
        <end position="638"/>
    </location>
</feature>
<feature type="region of interest" description="Disordered" evidence="8">
    <location>
        <begin position="384"/>
        <end position="870"/>
    </location>
</feature>
<evidence type="ECO:0000313" key="11">
    <source>
        <dbReference type="Ensembl" id="ENSOMYP00000127739.1"/>
    </source>
</evidence>
<feature type="compositionally biased region" description="Low complexity" evidence="8">
    <location>
        <begin position="954"/>
        <end position="964"/>
    </location>
</feature>
<feature type="compositionally biased region" description="Basic and acidic residues" evidence="8">
    <location>
        <begin position="396"/>
        <end position="408"/>
    </location>
</feature>
<dbReference type="Ensembl" id="ENSOMYT00000163423.1">
    <property type="protein sequence ID" value="ENSOMYP00000127739.1"/>
    <property type="gene ID" value="ENSOMYG00000052999.1"/>
</dbReference>
<dbReference type="GeneTree" id="ENSGT00940000155487"/>
<evidence type="ECO:0000256" key="2">
    <source>
        <dbReference type="ARBA" id="ARBA00004496"/>
    </source>
</evidence>
<evidence type="ECO:0000256" key="5">
    <source>
        <dbReference type="ARBA" id="ARBA00022853"/>
    </source>
</evidence>
<dbReference type="Proteomes" id="UP000694395">
    <property type="component" value="Chromosome 18"/>
</dbReference>
<evidence type="ECO:0000256" key="7">
    <source>
        <dbReference type="ARBA" id="ARBA00035105"/>
    </source>
</evidence>
<feature type="compositionally biased region" description="Basic and acidic residues" evidence="8">
    <location>
        <begin position="584"/>
        <end position="600"/>
    </location>
</feature>
<feature type="compositionally biased region" description="Basic and acidic residues" evidence="8">
    <location>
        <begin position="292"/>
        <end position="325"/>
    </location>
</feature>
<organism evidence="11 12">
    <name type="scientific">Oncorhynchus mykiss</name>
    <name type="common">Rainbow trout</name>
    <name type="synonym">Salmo gairdneri</name>
    <dbReference type="NCBI Taxonomy" id="8022"/>
    <lineage>
        <taxon>Eukaryota</taxon>
        <taxon>Metazoa</taxon>
        <taxon>Chordata</taxon>
        <taxon>Craniata</taxon>
        <taxon>Vertebrata</taxon>
        <taxon>Euteleostomi</taxon>
        <taxon>Actinopterygii</taxon>
        <taxon>Neopterygii</taxon>
        <taxon>Teleostei</taxon>
        <taxon>Protacanthopterygii</taxon>
        <taxon>Salmoniformes</taxon>
        <taxon>Salmonidae</taxon>
        <taxon>Salmoninae</taxon>
        <taxon>Oncorhynchus</taxon>
    </lineage>
</organism>
<keyword evidence="6" id="KW-0539">Nucleus</keyword>
<feature type="region of interest" description="Disordered" evidence="8">
    <location>
        <begin position="946"/>
        <end position="975"/>
    </location>
</feature>
<dbReference type="Pfam" id="PF08585">
    <property type="entry name" value="RMI1_N_C"/>
    <property type="match status" value="1"/>
</dbReference>
<feature type="compositionally biased region" description="Basic and acidic residues" evidence="8">
    <location>
        <begin position="740"/>
        <end position="752"/>
    </location>
</feature>
<feature type="compositionally biased region" description="Polar residues" evidence="8">
    <location>
        <begin position="448"/>
        <end position="460"/>
    </location>
</feature>
<feature type="region of interest" description="Disordered" evidence="8">
    <location>
        <begin position="273"/>
        <end position="333"/>
    </location>
</feature>
<proteinExistence type="predicted"/>
<sequence length="975" mass="107617">MRVGWLAFDFQCVCSLWLAGVLLFNNHSALVTPLTREPFLLVDLLHRYLTDEGIEELKGTSENPSANYLIRVALNSDLRPIGRKFLPVDINSGRVEKLEGPCVLQVQKVRNVSAPKDNEESQGAPRMLRLQMTDGHTNAVGLEFTHLSQISLNTPPGTKVKVLGTVQVKNGILLLDDSKISVLGGEVDHMMEKWELQRSLAKHSRSNIGREGGAPPFVPFGQKCVRNEEVDSRELDTRKTLVSTSVVKTADENEEFEKQRLAAIAEVAKNKEGTRTFGGGGNAGGNLVNTGGRDRRGGGDRGDRDSYRQRREERTEESSRPEGNYRELGSYREQPNYRELGNYRELVDERALRDIMEMGFDKEDARQALMDNNNNMEVALNSLLTGTFKPPPPPEEPSRPPPRADRGRGRGRGRGRSSRFGGEDEEEGAGGRPSGPSTLFDFLESKMGSFSLQEPKSQSSQRHHEGKMTFPPNSQSQDRYPQRSDRSDGRNDWSRNDRSRKERNERNDRSDFRNDRNDRPPRFQRDSDKDFPKPGHDPSIATSTPSPAPAPAGSRQGQERAQDRGQERGQTQEKAPPGGGGGSERWREAQHERQTAREARGQTSVFCPAATYPAPGQRNREPRDGTQGDSSGSRTFQQGIRVGSSSGSGGFQNQSRREQHSVPDLSFNKRGGGGGGGGGGGMKQDNGPAPAASKPGQHQTEFSSNCVSEPKGVQRSDCGTDNRAEPNSRRRGGGGKSHRERPNSDNFDRYRDNGPSNSSTSWAGQEKDCSAGTQDWGVSRGESRPVKGQVGSGPGTGPHLQNGDSSTEHRTGPIKQQNYSSGPAPREREEPHNRNSTNPAHNNSNTAPKKRTGQVKGQRSDQRSDQGQVGTMEPAVAQGLGNLKPGDQVLALYWEDNKFYRSRIDAVHPSGLTAVVVFTEYGNCEEVLLHNIRPVSTDFWEEEGLEYRRGGDGQPRTTTRTRPTVQYYQPPRARD</sequence>
<dbReference type="InterPro" id="IPR041915">
    <property type="entry name" value="UBA_TDRD3"/>
</dbReference>
<feature type="domain" description="Tudor" evidence="10">
    <location>
        <begin position="882"/>
        <end position="942"/>
    </location>
</feature>
<dbReference type="SUPFAM" id="SSF63748">
    <property type="entry name" value="Tudor/PWWP/MBT"/>
    <property type="match status" value="1"/>
</dbReference>
<evidence type="ECO:0000259" key="10">
    <source>
        <dbReference type="PROSITE" id="PS50304"/>
    </source>
</evidence>
<keyword evidence="4" id="KW-0963">Cytoplasm</keyword>
<dbReference type="InterPro" id="IPR002999">
    <property type="entry name" value="Tudor"/>
</dbReference>
<comment type="subcellular location">
    <subcellularLocation>
        <location evidence="2">Cytoplasm</location>
    </subcellularLocation>
    <subcellularLocation>
        <location evidence="1">Nucleus</location>
    </subcellularLocation>
</comment>